<feature type="region of interest" description="Disordered" evidence="5">
    <location>
        <begin position="833"/>
        <end position="867"/>
    </location>
</feature>
<feature type="region of interest" description="Disordered" evidence="5">
    <location>
        <begin position="201"/>
        <end position="220"/>
    </location>
</feature>
<evidence type="ECO:0000313" key="7">
    <source>
        <dbReference type="EMBL" id="GMI48893.1"/>
    </source>
</evidence>
<feature type="region of interest" description="Disordered" evidence="5">
    <location>
        <begin position="892"/>
        <end position="915"/>
    </location>
</feature>
<evidence type="ECO:0000256" key="3">
    <source>
        <dbReference type="PROSITE-ProRule" id="PRU00117"/>
    </source>
</evidence>
<feature type="region of interest" description="Disordered" evidence="5">
    <location>
        <begin position="272"/>
        <end position="373"/>
    </location>
</feature>
<dbReference type="PROSITE" id="PS50105">
    <property type="entry name" value="SAM_DOMAIN"/>
    <property type="match status" value="1"/>
</dbReference>
<keyword evidence="4" id="KW-0175">Coiled coil</keyword>
<dbReference type="InterPro" id="IPR013761">
    <property type="entry name" value="SAM/pointed_sf"/>
</dbReference>
<feature type="compositionally biased region" description="Polar residues" evidence="5">
    <location>
        <begin position="906"/>
        <end position="915"/>
    </location>
</feature>
<feature type="coiled-coil region" evidence="4">
    <location>
        <begin position="721"/>
        <end position="830"/>
    </location>
</feature>
<dbReference type="EMBL" id="BRYA01000440">
    <property type="protein sequence ID" value="GMI48893.1"/>
    <property type="molecule type" value="Genomic_DNA"/>
</dbReference>
<dbReference type="AlphaFoldDB" id="A0A9W7GQI5"/>
<feature type="compositionally biased region" description="Low complexity" evidence="5">
    <location>
        <begin position="833"/>
        <end position="851"/>
    </location>
</feature>
<feature type="compositionally biased region" description="Basic and acidic residues" evidence="5">
    <location>
        <begin position="346"/>
        <end position="373"/>
    </location>
</feature>
<dbReference type="PROSITE" id="PS50084">
    <property type="entry name" value="KH_TYPE_1"/>
    <property type="match status" value="2"/>
</dbReference>
<keyword evidence="8" id="KW-1185">Reference proteome</keyword>
<dbReference type="CDD" id="cd00105">
    <property type="entry name" value="KH-I"/>
    <property type="match status" value="2"/>
</dbReference>
<dbReference type="InterPro" id="IPR004088">
    <property type="entry name" value="KH_dom_type_1"/>
</dbReference>
<accession>A0A9W7GQI5</accession>
<proteinExistence type="inferred from homology"/>
<dbReference type="Gene3D" id="1.10.150.50">
    <property type="entry name" value="Transcription Factor, Ets-1"/>
    <property type="match status" value="1"/>
</dbReference>
<dbReference type="Pfam" id="PF00013">
    <property type="entry name" value="KH_1"/>
    <property type="match status" value="2"/>
</dbReference>
<dbReference type="SMART" id="SM00454">
    <property type="entry name" value="SAM"/>
    <property type="match status" value="1"/>
</dbReference>
<sequence length="1054" mass="112541">MSSSNEDRASSSNALVTSHCAKARDLPLNSSEDVLGDCLHCSNGTSKNGVQVSCDDCRSWICNACHWCHEFQANHEIRVCDRCDAFYCRQCDEMDQCEDCSEVVCGNCSTLMSCKFCGCGLCEDCATACGRCGIVLCARDAKFAVECDTCKMSYCLVCLASGTKDPCVRCGHRPSKRVEQLVHLRLKSIYKAFKQSGAALTTQPGGGGGKRSITDGKGGAHDSRVAAAAALARAAGLPGESLDAAFDSLTPESELALAGDVGAVLQAAAAAANSSSSNRIPQYPFRTNSNASASSNSSSQAPNLASVGSRTEEEAKAAEAALLAELDREEEEKNKKSKKKKKKSNKKEALAKEKAEKEELERQMAEEQQRLKEELEETELRIAEAKLEEKKNSQPKPPPLVVDEMEQILEALVVAEDVDGIESFLHSLKGVPGKAALRKNAKKAIRRLNPGGASSADNTVGASRSVISDDNARSSGSTQAPSPSLHHSTPYVNDGELLTIVSTSHKDTRTELVSHISPAVVGWVIGKGGMRIREMMEKSSTKIWIDQDSMKADESRIMYISGKKNSVDSAYRMVEELVLKSPTGMNDGHNNKQKKTLNKPMRPPTNADFPPPSGSPLGESSGPPPSVAGAECVARLTCEPRFVALLIGRRGWTVKHIQDVSGARVDIDQTVTPREVTISGSQKSVASAQRLVRDVLSYPNAQLHYNDKDGNPTGDSDLSAAAAAKAQVEAAAKAAKAAEDAANALNKIQMQQEEEMNRLKQLKAETDKQKEREQKQQKQQLQHQQQLQLQQQQLQLQRERDAQLQRQQQQMRQQQQLQQQQLQQQQLQQRQLLHQQQQQQQHKQPAFLSQSPLPPPPNLTAPNIGGESLLGGGGGVGSLGGATLGNLWGGAQTSSPSLGGPALWDQPSSGTSSGGVDSIFGAGGFGSSSLGGGGGSATLGGDFWGGGNSLLPAGLVDDSHTLTNSASPGSIPGPPPGMGGGMGSQGLGNSGKSTQVDSFLKNLGLDRYSSVFKEHEIDMDALRVMTEFDFARIGVPLGPRVKIMSVFSDGGQKM</sequence>
<dbReference type="InterPro" id="IPR004087">
    <property type="entry name" value="KH_dom"/>
</dbReference>
<evidence type="ECO:0000256" key="2">
    <source>
        <dbReference type="ARBA" id="ARBA00022737"/>
    </source>
</evidence>
<name>A0A9W7GQI5_9STRA</name>
<feature type="region of interest" description="Disordered" evidence="5">
    <location>
        <begin position="581"/>
        <end position="628"/>
    </location>
</feature>
<comment type="caution">
    <text evidence="7">The sequence shown here is derived from an EMBL/GenBank/DDBJ whole genome shotgun (WGS) entry which is preliminary data.</text>
</comment>
<keyword evidence="2" id="KW-0677">Repeat</keyword>
<dbReference type="SMART" id="SM00322">
    <property type="entry name" value="KH"/>
    <property type="match status" value="2"/>
</dbReference>
<evidence type="ECO:0000256" key="1">
    <source>
        <dbReference type="ARBA" id="ARBA00007662"/>
    </source>
</evidence>
<dbReference type="SUPFAM" id="SSF54791">
    <property type="entry name" value="Eukaryotic type KH-domain (KH-domain type I)"/>
    <property type="match status" value="2"/>
</dbReference>
<dbReference type="PANTHER" id="PTHR10288">
    <property type="entry name" value="KH DOMAIN CONTAINING RNA BINDING PROTEIN"/>
    <property type="match status" value="1"/>
</dbReference>
<gene>
    <name evidence="7" type="ORF">TrCOL_g7296</name>
</gene>
<feature type="compositionally biased region" description="Gly residues" evidence="5">
    <location>
        <begin position="978"/>
        <end position="989"/>
    </location>
</feature>
<evidence type="ECO:0000313" key="8">
    <source>
        <dbReference type="Proteomes" id="UP001165065"/>
    </source>
</evidence>
<evidence type="ECO:0000256" key="5">
    <source>
        <dbReference type="SAM" id="MobiDB-lite"/>
    </source>
</evidence>
<dbReference type="InterPro" id="IPR001660">
    <property type="entry name" value="SAM"/>
</dbReference>
<protein>
    <recommendedName>
        <fullName evidence="6">SAM domain-containing protein</fullName>
    </recommendedName>
</protein>
<evidence type="ECO:0000256" key="4">
    <source>
        <dbReference type="SAM" id="Coils"/>
    </source>
</evidence>
<keyword evidence="3" id="KW-0694">RNA-binding</keyword>
<feature type="region of interest" description="Disordered" evidence="5">
    <location>
        <begin position="965"/>
        <end position="993"/>
    </location>
</feature>
<dbReference type="Pfam" id="PF00536">
    <property type="entry name" value="SAM_1"/>
    <property type="match status" value="1"/>
</dbReference>
<reference evidence="8" key="1">
    <citation type="journal article" date="2023" name="Commun. Biol.">
        <title>Genome analysis of Parmales, the sister group of diatoms, reveals the evolutionary specialization of diatoms from phago-mixotrophs to photoautotrophs.</title>
        <authorList>
            <person name="Ban H."/>
            <person name="Sato S."/>
            <person name="Yoshikawa S."/>
            <person name="Yamada K."/>
            <person name="Nakamura Y."/>
            <person name="Ichinomiya M."/>
            <person name="Sato N."/>
            <person name="Blanc-Mathieu R."/>
            <person name="Endo H."/>
            <person name="Kuwata A."/>
            <person name="Ogata H."/>
        </authorList>
    </citation>
    <scope>NUCLEOTIDE SEQUENCE [LARGE SCALE GENOMIC DNA]</scope>
</reference>
<dbReference type="Gene3D" id="3.30.1370.10">
    <property type="entry name" value="K Homology domain, type 1"/>
    <property type="match status" value="2"/>
</dbReference>
<dbReference type="GO" id="GO:0003723">
    <property type="term" value="F:RNA binding"/>
    <property type="evidence" value="ECO:0007669"/>
    <property type="project" value="UniProtKB-UniRule"/>
</dbReference>
<feature type="compositionally biased region" description="Basic residues" evidence="5">
    <location>
        <begin position="335"/>
        <end position="345"/>
    </location>
</feature>
<dbReference type="OrthoDB" id="5204190at2759"/>
<feature type="region of interest" description="Disordered" evidence="5">
    <location>
        <begin position="467"/>
        <end position="491"/>
    </location>
</feature>
<feature type="compositionally biased region" description="Low complexity" evidence="5">
    <location>
        <begin position="288"/>
        <end position="306"/>
    </location>
</feature>
<dbReference type="SUPFAM" id="SSF47769">
    <property type="entry name" value="SAM/Pointed domain"/>
    <property type="match status" value="1"/>
</dbReference>
<evidence type="ECO:0000259" key="6">
    <source>
        <dbReference type="PROSITE" id="PS50105"/>
    </source>
</evidence>
<dbReference type="Proteomes" id="UP001165065">
    <property type="component" value="Unassembled WGS sequence"/>
</dbReference>
<feature type="domain" description="SAM" evidence="6">
    <location>
        <begin position="991"/>
        <end position="1035"/>
    </location>
</feature>
<comment type="similarity">
    <text evidence="1">Belongs to the BicC family.</text>
</comment>
<dbReference type="InterPro" id="IPR036612">
    <property type="entry name" value="KH_dom_type_1_sf"/>
</dbReference>
<organism evidence="7 8">
    <name type="scientific">Triparma columacea</name>
    <dbReference type="NCBI Taxonomy" id="722753"/>
    <lineage>
        <taxon>Eukaryota</taxon>
        <taxon>Sar</taxon>
        <taxon>Stramenopiles</taxon>
        <taxon>Ochrophyta</taxon>
        <taxon>Bolidophyceae</taxon>
        <taxon>Parmales</taxon>
        <taxon>Triparmaceae</taxon>
        <taxon>Triparma</taxon>
    </lineage>
</organism>